<proteinExistence type="predicted"/>
<organism evidence="1">
    <name type="scientific">Arundo donax</name>
    <name type="common">Giant reed</name>
    <name type="synonym">Donax arundinaceus</name>
    <dbReference type="NCBI Taxonomy" id="35708"/>
    <lineage>
        <taxon>Eukaryota</taxon>
        <taxon>Viridiplantae</taxon>
        <taxon>Streptophyta</taxon>
        <taxon>Embryophyta</taxon>
        <taxon>Tracheophyta</taxon>
        <taxon>Spermatophyta</taxon>
        <taxon>Magnoliopsida</taxon>
        <taxon>Liliopsida</taxon>
        <taxon>Poales</taxon>
        <taxon>Poaceae</taxon>
        <taxon>PACMAD clade</taxon>
        <taxon>Arundinoideae</taxon>
        <taxon>Arundineae</taxon>
        <taxon>Arundo</taxon>
    </lineage>
</organism>
<reference evidence="1" key="1">
    <citation type="submission" date="2014-09" db="EMBL/GenBank/DDBJ databases">
        <authorList>
            <person name="Magalhaes I.L.F."/>
            <person name="Oliveira U."/>
            <person name="Santos F.R."/>
            <person name="Vidigal T.H.D.A."/>
            <person name="Brescovit A.D."/>
            <person name="Santos A.J."/>
        </authorList>
    </citation>
    <scope>NUCLEOTIDE SEQUENCE</scope>
    <source>
        <tissue evidence="1">Shoot tissue taken approximately 20 cm above the soil surface</tissue>
    </source>
</reference>
<reference evidence="1" key="2">
    <citation type="journal article" date="2015" name="Data Brief">
        <title>Shoot transcriptome of the giant reed, Arundo donax.</title>
        <authorList>
            <person name="Barrero R.A."/>
            <person name="Guerrero F.D."/>
            <person name="Moolhuijzen P."/>
            <person name="Goolsby J.A."/>
            <person name="Tidwell J."/>
            <person name="Bellgard S.E."/>
            <person name="Bellgard M.I."/>
        </authorList>
    </citation>
    <scope>NUCLEOTIDE SEQUENCE</scope>
    <source>
        <tissue evidence="1">Shoot tissue taken approximately 20 cm above the soil surface</tissue>
    </source>
</reference>
<sequence length="35" mass="3953">MDAGCLTRQKILDTSVRVTRVLIILLFSNFASIEQ</sequence>
<dbReference type="EMBL" id="GBRH01172772">
    <property type="protein sequence ID" value="JAE25124.1"/>
    <property type="molecule type" value="Transcribed_RNA"/>
</dbReference>
<protein>
    <submittedName>
        <fullName evidence="1">Uncharacterized protein</fullName>
    </submittedName>
</protein>
<accession>A0A0A9GP28</accession>
<name>A0A0A9GP28_ARUDO</name>
<dbReference type="AlphaFoldDB" id="A0A0A9GP28"/>
<evidence type="ECO:0000313" key="1">
    <source>
        <dbReference type="EMBL" id="JAE25124.1"/>
    </source>
</evidence>